<keyword evidence="15" id="KW-1185">Reference proteome</keyword>
<evidence type="ECO:0000256" key="7">
    <source>
        <dbReference type="ARBA" id="ARBA00022958"/>
    </source>
</evidence>
<keyword evidence="3" id="KW-0633">Potassium transport</keyword>
<proteinExistence type="predicted"/>
<comment type="subcellular location">
    <subcellularLocation>
        <location evidence="1">Membrane</location>
        <topology evidence="1">Multi-pass membrane protein</topology>
    </subcellularLocation>
</comment>
<name>A0ABD3X520_SINWO</name>
<dbReference type="Proteomes" id="UP001634394">
    <property type="component" value="Unassembled WGS sequence"/>
</dbReference>
<protein>
    <recommendedName>
        <fullName evidence="13">BTB domain-containing protein</fullName>
    </recommendedName>
</protein>
<keyword evidence="8 12" id="KW-1133">Transmembrane helix</keyword>
<dbReference type="Gene3D" id="3.30.710.10">
    <property type="entry name" value="Potassium Channel Kv1.1, Chain A"/>
    <property type="match status" value="1"/>
</dbReference>
<evidence type="ECO:0000313" key="14">
    <source>
        <dbReference type="EMBL" id="KAL3880117.1"/>
    </source>
</evidence>
<dbReference type="AlphaFoldDB" id="A0ABD3X520"/>
<evidence type="ECO:0000256" key="3">
    <source>
        <dbReference type="ARBA" id="ARBA00022538"/>
    </source>
</evidence>
<evidence type="ECO:0000313" key="15">
    <source>
        <dbReference type="Proteomes" id="UP001634394"/>
    </source>
</evidence>
<keyword evidence="2" id="KW-0813">Transport</keyword>
<dbReference type="InterPro" id="IPR005821">
    <property type="entry name" value="Ion_trans_dom"/>
</dbReference>
<dbReference type="SMART" id="SM00225">
    <property type="entry name" value="BTB"/>
    <property type="match status" value="1"/>
</dbReference>
<keyword evidence="7" id="KW-0630">Potassium</keyword>
<evidence type="ECO:0000256" key="5">
    <source>
        <dbReference type="ARBA" id="ARBA00022826"/>
    </source>
</evidence>
<dbReference type="SUPFAM" id="SSF54695">
    <property type="entry name" value="POZ domain"/>
    <property type="match status" value="1"/>
</dbReference>
<evidence type="ECO:0000256" key="6">
    <source>
        <dbReference type="ARBA" id="ARBA00022882"/>
    </source>
</evidence>
<evidence type="ECO:0000256" key="4">
    <source>
        <dbReference type="ARBA" id="ARBA00022692"/>
    </source>
</evidence>
<dbReference type="Gene3D" id="1.10.287.70">
    <property type="match status" value="1"/>
</dbReference>
<feature type="transmembrane region" description="Helical" evidence="12">
    <location>
        <begin position="225"/>
        <end position="246"/>
    </location>
</feature>
<dbReference type="InterPro" id="IPR003974">
    <property type="entry name" value="K_chnl_volt-dep_Kv3"/>
</dbReference>
<gene>
    <name evidence="14" type="ORF">ACJMK2_032386</name>
</gene>
<evidence type="ECO:0000256" key="9">
    <source>
        <dbReference type="ARBA" id="ARBA00023065"/>
    </source>
</evidence>
<keyword evidence="9" id="KW-0406">Ion transport</keyword>
<dbReference type="PRINTS" id="PR01498">
    <property type="entry name" value="SHAWCHANNEL"/>
</dbReference>
<feature type="domain" description="BTB" evidence="13">
    <location>
        <begin position="2"/>
        <end position="102"/>
    </location>
</feature>
<keyword evidence="11" id="KW-0407">Ion channel</keyword>
<evidence type="ECO:0000256" key="12">
    <source>
        <dbReference type="SAM" id="Phobius"/>
    </source>
</evidence>
<keyword evidence="6" id="KW-0851">Voltage-gated channel</keyword>
<dbReference type="Pfam" id="PF02214">
    <property type="entry name" value="BTB_2"/>
    <property type="match status" value="1"/>
</dbReference>
<evidence type="ECO:0000259" key="13">
    <source>
        <dbReference type="SMART" id="SM00225"/>
    </source>
</evidence>
<dbReference type="InterPro" id="IPR000210">
    <property type="entry name" value="BTB/POZ_dom"/>
</dbReference>
<dbReference type="PRINTS" id="PR01491">
    <property type="entry name" value="KVCHANNEL"/>
</dbReference>
<dbReference type="EMBL" id="JBJQND010000004">
    <property type="protein sequence ID" value="KAL3880117.1"/>
    <property type="molecule type" value="Genomic_DNA"/>
</dbReference>
<dbReference type="PRINTS" id="PR00169">
    <property type="entry name" value="KCHANNEL"/>
</dbReference>
<accession>A0ABD3X520</accession>
<dbReference type="SUPFAM" id="SSF81324">
    <property type="entry name" value="Voltage-gated potassium channels"/>
    <property type="match status" value="1"/>
</dbReference>
<dbReference type="PANTHER" id="PTHR11537:SF252">
    <property type="entry name" value="POTASSIUM VOLTAGE-GATED CHANNEL PROTEIN SHAW"/>
    <property type="match status" value="1"/>
</dbReference>
<dbReference type="InterPro" id="IPR011333">
    <property type="entry name" value="SKP1/BTB/POZ_sf"/>
</dbReference>
<keyword evidence="10 12" id="KW-0472">Membrane</keyword>
<dbReference type="Pfam" id="PF00520">
    <property type="entry name" value="Ion_trans"/>
    <property type="match status" value="1"/>
</dbReference>
<feature type="transmembrane region" description="Helical" evidence="12">
    <location>
        <begin position="160"/>
        <end position="181"/>
    </location>
</feature>
<evidence type="ECO:0000256" key="1">
    <source>
        <dbReference type="ARBA" id="ARBA00004141"/>
    </source>
</evidence>
<reference evidence="14 15" key="1">
    <citation type="submission" date="2024-11" db="EMBL/GenBank/DDBJ databases">
        <title>Chromosome-level genome assembly of the freshwater bivalve Anodonta woodiana.</title>
        <authorList>
            <person name="Chen X."/>
        </authorList>
    </citation>
    <scope>NUCLEOTIDE SEQUENCE [LARGE SCALE GENOMIC DNA]</scope>
    <source>
        <strain evidence="14">MN2024</strain>
        <tissue evidence="14">Gills</tissue>
    </source>
</reference>
<dbReference type="CDD" id="cd18317">
    <property type="entry name" value="BTB_POZ_Kv"/>
    <property type="match status" value="1"/>
</dbReference>
<feature type="transmembrane region" description="Helical" evidence="12">
    <location>
        <begin position="291"/>
        <end position="311"/>
    </location>
</feature>
<keyword evidence="5" id="KW-0631">Potassium channel</keyword>
<dbReference type="GO" id="GO:0034702">
    <property type="term" value="C:monoatomic ion channel complex"/>
    <property type="evidence" value="ECO:0007669"/>
    <property type="project" value="UniProtKB-KW"/>
</dbReference>
<keyword evidence="4 12" id="KW-0812">Transmembrane</keyword>
<comment type="caution">
    <text evidence="14">The sequence shown here is derived from an EMBL/GenBank/DDBJ whole genome shotgun (WGS) entry which is preliminary data.</text>
</comment>
<sequence>MDIVTLNVGGSVFMIRKSLLQKRPGTRLAEICHNNEEYNLEHDWYFFDRNPEIFNSILDLYRTEGLLHLSKHLCGATVQEELRFWKIPLSAVADCCFSGISQHEGDKTMMERLKCSIESQGGPMYTEEELCSSWCNQFKSRIWTFLNTPNSSSGAKAFSCLYLTFVILTCLTFILMTHPWFRSPYNPITREMNGTTIEIDWKDVIMQQFNNPKVALIFGTKEKPFISYINFCAMIFFGLDFVFRCVSCPRKVYFFRDILNLTEILILTSTLIAFIYEYGIFEIYSISESWMWFYACCKAVIIFRLFRLFRLSEHFEGLKILYLALKASAKELALMLVSFFIFTTLFAGLAYYAEFYDPDSIQNVPVALWWSIVTMTTVGYGDVVPTTLPGYIVGSLCAVSGLLILAMPVAIIANNFGDLYRWNRIRRKKGELIGAQAEDNVTYLCCTRMTRVSDSTCAVISVSSFEKKLNN</sequence>
<dbReference type="InterPro" id="IPR027359">
    <property type="entry name" value="Volt_channel_dom_sf"/>
</dbReference>
<feature type="transmembrane region" description="Helical" evidence="12">
    <location>
        <begin position="391"/>
        <end position="417"/>
    </location>
</feature>
<dbReference type="InterPro" id="IPR003968">
    <property type="entry name" value="K_chnl_volt-dep_Kv"/>
</dbReference>
<dbReference type="InterPro" id="IPR003131">
    <property type="entry name" value="T1-type_BTB"/>
</dbReference>
<evidence type="ECO:0000256" key="11">
    <source>
        <dbReference type="ARBA" id="ARBA00023303"/>
    </source>
</evidence>
<dbReference type="GO" id="GO:0005267">
    <property type="term" value="F:potassium channel activity"/>
    <property type="evidence" value="ECO:0007669"/>
    <property type="project" value="UniProtKB-KW"/>
</dbReference>
<dbReference type="PANTHER" id="PTHR11537">
    <property type="entry name" value="VOLTAGE-GATED POTASSIUM CHANNEL"/>
    <property type="match status" value="1"/>
</dbReference>
<feature type="transmembrane region" description="Helical" evidence="12">
    <location>
        <begin position="332"/>
        <end position="353"/>
    </location>
</feature>
<evidence type="ECO:0000256" key="10">
    <source>
        <dbReference type="ARBA" id="ARBA00023136"/>
    </source>
</evidence>
<feature type="transmembrane region" description="Helical" evidence="12">
    <location>
        <begin position="258"/>
        <end position="279"/>
    </location>
</feature>
<evidence type="ECO:0000256" key="8">
    <source>
        <dbReference type="ARBA" id="ARBA00022989"/>
    </source>
</evidence>
<dbReference type="FunFam" id="1.10.287.70:FF:000028">
    <property type="entry name" value="potassium voltage-gated channel subfamily D member 3"/>
    <property type="match status" value="1"/>
</dbReference>
<dbReference type="InterPro" id="IPR028325">
    <property type="entry name" value="VG_K_chnl"/>
</dbReference>
<organism evidence="14 15">
    <name type="scientific">Sinanodonta woodiana</name>
    <name type="common">Chinese pond mussel</name>
    <name type="synonym">Anodonta woodiana</name>
    <dbReference type="NCBI Taxonomy" id="1069815"/>
    <lineage>
        <taxon>Eukaryota</taxon>
        <taxon>Metazoa</taxon>
        <taxon>Spiralia</taxon>
        <taxon>Lophotrochozoa</taxon>
        <taxon>Mollusca</taxon>
        <taxon>Bivalvia</taxon>
        <taxon>Autobranchia</taxon>
        <taxon>Heteroconchia</taxon>
        <taxon>Palaeoheterodonta</taxon>
        <taxon>Unionida</taxon>
        <taxon>Unionoidea</taxon>
        <taxon>Unionidae</taxon>
        <taxon>Unioninae</taxon>
        <taxon>Sinanodonta</taxon>
    </lineage>
</organism>
<dbReference type="Gene3D" id="1.20.120.350">
    <property type="entry name" value="Voltage-gated potassium channels. Chain C"/>
    <property type="match status" value="1"/>
</dbReference>
<evidence type="ECO:0000256" key="2">
    <source>
        <dbReference type="ARBA" id="ARBA00022448"/>
    </source>
</evidence>